<dbReference type="HOGENOM" id="CLU_201285_0_0_6"/>
<dbReference type="EMBL" id="LN614830">
    <property type="protein sequence ID" value="CEG60914.1"/>
    <property type="molecule type" value="Genomic_DNA"/>
</dbReference>
<name>A0A098GEL6_LEGMI</name>
<dbReference type="Proteomes" id="UP000182998">
    <property type="component" value="Unassembled WGS sequence"/>
</dbReference>
<dbReference type="OrthoDB" id="5653869at2"/>
<evidence type="ECO:0000313" key="5">
    <source>
        <dbReference type="Proteomes" id="UP000182998"/>
    </source>
</evidence>
<feature type="region of interest" description="Disordered" evidence="1">
    <location>
        <begin position="53"/>
        <end position="72"/>
    </location>
</feature>
<reference evidence="3 5" key="3">
    <citation type="submission" date="2016-10" db="EMBL/GenBank/DDBJ databases">
        <authorList>
            <person name="Varghese N."/>
            <person name="Submissions S."/>
        </authorList>
    </citation>
    <scope>NUCLEOTIDE SEQUENCE [LARGE SCALE GENOMIC DNA]</scope>
    <source>
        <strain evidence="3 5">ATCC 33218</strain>
    </source>
</reference>
<dbReference type="Proteomes" id="UP000032414">
    <property type="component" value="Chromosome I"/>
</dbReference>
<dbReference type="PATRIC" id="fig|451.8.peg.2020"/>
<gene>
    <name evidence="2" type="ORF">LMI_1615</name>
    <name evidence="3" type="ORF">SAMN02982997_01030</name>
</gene>
<evidence type="ECO:0000313" key="4">
    <source>
        <dbReference type="Proteomes" id="UP000032414"/>
    </source>
</evidence>
<dbReference type="RefSeq" id="WP_045099247.1">
    <property type="nucleotide sequence ID" value="NZ_CP020614.1"/>
</dbReference>
<evidence type="ECO:0000256" key="1">
    <source>
        <dbReference type="SAM" id="MobiDB-lite"/>
    </source>
</evidence>
<organism evidence="2 4">
    <name type="scientific">Legionella micdadei</name>
    <name type="common">Tatlockia micdadei</name>
    <dbReference type="NCBI Taxonomy" id="451"/>
    <lineage>
        <taxon>Bacteria</taxon>
        <taxon>Pseudomonadati</taxon>
        <taxon>Pseudomonadota</taxon>
        <taxon>Gammaproteobacteria</taxon>
        <taxon>Legionellales</taxon>
        <taxon>Legionellaceae</taxon>
        <taxon>Legionella</taxon>
    </lineage>
</organism>
<accession>A0A098GEL6</accession>
<evidence type="ECO:0000313" key="2">
    <source>
        <dbReference type="EMBL" id="CEG60914.1"/>
    </source>
</evidence>
<dbReference type="EMBL" id="FMVN01000004">
    <property type="protein sequence ID" value="SCY17068.1"/>
    <property type="molecule type" value="Genomic_DNA"/>
</dbReference>
<sequence>MNRRKLIETLVSQFEEQIRKLPEQKLQGLESGKLEISLIQAIGKEAGGLTDYNIPVKSWPAPSRTPSPRGGR</sequence>
<dbReference type="KEGG" id="tmc:LMI_1615"/>
<reference evidence="4" key="2">
    <citation type="submission" date="2014-09" db="EMBL/GenBank/DDBJ databases">
        <authorList>
            <person name="Gomez-Valero L."/>
        </authorList>
    </citation>
    <scope>NUCLEOTIDE SEQUENCE [LARGE SCALE GENOMIC DNA]</scope>
    <source>
        <strain evidence="4">ATCC33218</strain>
    </source>
</reference>
<protein>
    <submittedName>
        <fullName evidence="2">Uncharacterized protein</fullName>
    </submittedName>
</protein>
<proteinExistence type="predicted"/>
<keyword evidence="5" id="KW-1185">Reference proteome</keyword>
<dbReference type="AlphaFoldDB" id="A0A098GEL6"/>
<reference evidence="2" key="1">
    <citation type="submission" date="2014-09" db="EMBL/GenBank/DDBJ databases">
        <authorList>
            <person name="GOMEZ-VALERO Laura"/>
        </authorList>
    </citation>
    <scope>NUCLEOTIDE SEQUENCE</scope>
    <source>
        <strain evidence="2">ATCC33218</strain>
    </source>
</reference>
<evidence type="ECO:0000313" key="3">
    <source>
        <dbReference type="EMBL" id="SCY17068.1"/>
    </source>
</evidence>